<keyword evidence="5" id="KW-0010">Activator</keyword>
<evidence type="ECO:0000256" key="8">
    <source>
        <dbReference type="PROSITE-ProRule" id="PRU01091"/>
    </source>
</evidence>
<dbReference type="InterPro" id="IPR036388">
    <property type="entry name" value="WH-like_DNA-bd_sf"/>
</dbReference>
<dbReference type="SUPFAM" id="SSF52172">
    <property type="entry name" value="CheY-like"/>
    <property type="match status" value="1"/>
</dbReference>
<evidence type="ECO:0000256" key="7">
    <source>
        <dbReference type="PROSITE-ProRule" id="PRU00169"/>
    </source>
</evidence>
<dbReference type="Gene3D" id="3.40.50.2300">
    <property type="match status" value="1"/>
</dbReference>
<dbReference type="FunFam" id="1.10.10.10:FF:000018">
    <property type="entry name" value="DNA-binding response regulator ResD"/>
    <property type="match status" value="1"/>
</dbReference>
<evidence type="ECO:0000313" key="12">
    <source>
        <dbReference type="Proteomes" id="UP000199708"/>
    </source>
</evidence>
<dbReference type="EMBL" id="FNCK01000004">
    <property type="protein sequence ID" value="SDG22030.1"/>
    <property type="molecule type" value="Genomic_DNA"/>
</dbReference>
<feature type="modified residue" description="4-aspartylphosphate" evidence="7">
    <location>
        <position position="52"/>
    </location>
</feature>
<dbReference type="InterPro" id="IPR016032">
    <property type="entry name" value="Sig_transdc_resp-reg_C-effctor"/>
</dbReference>
<dbReference type="PANTHER" id="PTHR48111:SF73">
    <property type="entry name" value="ALKALINE PHOSPHATASE SYNTHESIS TRANSCRIPTIONAL REGULATORY PROTEIN PHOP"/>
    <property type="match status" value="1"/>
</dbReference>
<gene>
    <name evidence="11" type="ORF">SAMN05421791_10415</name>
</gene>
<dbReference type="SMART" id="SM00448">
    <property type="entry name" value="REC"/>
    <property type="match status" value="1"/>
</dbReference>
<dbReference type="Gene3D" id="1.10.10.10">
    <property type="entry name" value="Winged helix-like DNA-binding domain superfamily/Winged helix DNA-binding domain"/>
    <property type="match status" value="1"/>
</dbReference>
<dbReference type="GO" id="GO:0006355">
    <property type="term" value="P:regulation of DNA-templated transcription"/>
    <property type="evidence" value="ECO:0007669"/>
    <property type="project" value="InterPro"/>
</dbReference>
<evidence type="ECO:0000259" key="10">
    <source>
        <dbReference type="PROSITE" id="PS51755"/>
    </source>
</evidence>
<accession>A0A1G7SIH2</accession>
<dbReference type="Pfam" id="PF00072">
    <property type="entry name" value="Response_reg"/>
    <property type="match status" value="1"/>
</dbReference>
<dbReference type="Pfam" id="PF00486">
    <property type="entry name" value="Trans_reg_C"/>
    <property type="match status" value="1"/>
</dbReference>
<evidence type="ECO:0000256" key="5">
    <source>
        <dbReference type="ARBA" id="ARBA00023159"/>
    </source>
</evidence>
<dbReference type="PANTHER" id="PTHR48111">
    <property type="entry name" value="REGULATOR OF RPOS"/>
    <property type="match status" value="1"/>
</dbReference>
<dbReference type="PROSITE" id="PS50110">
    <property type="entry name" value="RESPONSE_REGULATORY"/>
    <property type="match status" value="1"/>
</dbReference>
<evidence type="ECO:0000256" key="1">
    <source>
        <dbReference type="ARBA" id="ARBA00022553"/>
    </source>
</evidence>
<dbReference type="RefSeq" id="WP_090289710.1">
    <property type="nucleotide sequence ID" value="NZ_FNCK01000004.1"/>
</dbReference>
<dbReference type="Proteomes" id="UP000199708">
    <property type="component" value="Unassembled WGS sequence"/>
</dbReference>
<keyword evidence="3" id="KW-0805">Transcription regulation</keyword>
<keyword evidence="6" id="KW-0804">Transcription</keyword>
<feature type="domain" description="OmpR/PhoB-type" evidence="10">
    <location>
        <begin position="153"/>
        <end position="252"/>
    </location>
</feature>
<dbReference type="SMART" id="SM00862">
    <property type="entry name" value="Trans_reg_C"/>
    <property type="match status" value="1"/>
</dbReference>
<keyword evidence="2" id="KW-0902">Two-component regulatory system</keyword>
<evidence type="ECO:0000256" key="6">
    <source>
        <dbReference type="ARBA" id="ARBA00023163"/>
    </source>
</evidence>
<name>A0A1G7SIH2_9LACT</name>
<reference evidence="11 12" key="1">
    <citation type="submission" date="2016-10" db="EMBL/GenBank/DDBJ databases">
        <authorList>
            <person name="de Groot N.N."/>
        </authorList>
    </citation>
    <scope>NUCLEOTIDE SEQUENCE [LARGE SCALE GENOMIC DNA]</scope>
    <source>
        <strain evidence="11 12">ATCC BAA-466</strain>
    </source>
</reference>
<organism evidence="11 12">
    <name type="scientific">Facklamia miroungae</name>
    <dbReference type="NCBI Taxonomy" id="120956"/>
    <lineage>
        <taxon>Bacteria</taxon>
        <taxon>Bacillati</taxon>
        <taxon>Bacillota</taxon>
        <taxon>Bacilli</taxon>
        <taxon>Lactobacillales</taxon>
        <taxon>Aerococcaceae</taxon>
        <taxon>Facklamia</taxon>
    </lineage>
</organism>
<proteinExistence type="predicted"/>
<dbReference type="STRING" id="120956.SAMN05421791_10415"/>
<dbReference type="GO" id="GO:0000156">
    <property type="term" value="F:phosphorelay response regulator activity"/>
    <property type="evidence" value="ECO:0007669"/>
    <property type="project" value="TreeGrafter"/>
</dbReference>
<feature type="DNA-binding region" description="OmpR/PhoB-type" evidence="8">
    <location>
        <begin position="153"/>
        <end position="252"/>
    </location>
</feature>
<keyword evidence="4 8" id="KW-0238">DNA-binding</keyword>
<dbReference type="CDD" id="cd00383">
    <property type="entry name" value="trans_reg_C"/>
    <property type="match status" value="1"/>
</dbReference>
<dbReference type="Gene3D" id="6.10.250.690">
    <property type="match status" value="1"/>
</dbReference>
<evidence type="ECO:0000313" key="11">
    <source>
        <dbReference type="EMBL" id="SDG22030.1"/>
    </source>
</evidence>
<evidence type="ECO:0000256" key="4">
    <source>
        <dbReference type="ARBA" id="ARBA00023125"/>
    </source>
</evidence>
<evidence type="ECO:0000256" key="2">
    <source>
        <dbReference type="ARBA" id="ARBA00023012"/>
    </source>
</evidence>
<dbReference type="AlphaFoldDB" id="A0A1G7SIH2"/>
<dbReference type="GO" id="GO:0032993">
    <property type="term" value="C:protein-DNA complex"/>
    <property type="evidence" value="ECO:0007669"/>
    <property type="project" value="TreeGrafter"/>
</dbReference>
<evidence type="ECO:0000259" key="9">
    <source>
        <dbReference type="PROSITE" id="PS50110"/>
    </source>
</evidence>
<evidence type="ECO:0000256" key="3">
    <source>
        <dbReference type="ARBA" id="ARBA00023015"/>
    </source>
</evidence>
<protein>
    <submittedName>
        <fullName evidence="11">Two-component system, OmpR family, alkaline phosphatase synthesis response regulator PhoP</fullName>
    </submittedName>
</protein>
<dbReference type="GO" id="GO:0005829">
    <property type="term" value="C:cytosol"/>
    <property type="evidence" value="ECO:0007669"/>
    <property type="project" value="TreeGrafter"/>
</dbReference>
<dbReference type="OrthoDB" id="9790442at2"/>
<keyword evidence="12" id="KW-1185">Reference proteome</keyword>
<feature type="domain" description="Response regulatory" evidence="9">
    <location>
        <begin position="3"/>
        <end position="117"/>
    </location>
</feature>
<sequence>MKRVLVVDDEQSILMLLEYNLNQAGYDVVTAEDGKTAYKLIKKEKFDFIILDIMLPKMDGMDVCRRIRQEKIDTPILMLTAKDDEYDKIIGLELGADDYMTKPFSPREVIARIKAIGRRIPNESISDEESPKKAETKEFLSINNPTDFSENSNDVIKLGKLEIYPERYEVICEGQSVDVTPKEFELLLYMAVRKGRILSRDQLLNNIWNFDYAGETRIVDVHISHLREKIEADTKNPEYIKTVRGFGYKFEVPEG</sequence>
<dbReference type="InterPro" id="IPR039420">
    <property type="entry name" value="WalR-like"/>
</dbReference>
<dbReference type="GO" id="GO:0000976">
    <property type="term" value="F:transcription cis-regulatory region binding"/>
    <property type="evidence" value="ECO:0007669"/>
    <property type="project" value="TreeGrafter"/>
</dbReference>
<dbReference type="SUPFAM" id="SSF46894">
    <property type="entry name" value="C-terminal effector domain of the bipartite response regulators"/>
    <property type="match status" value="1"/>
</dbReference>
<dbReference type="PROSITE" id="PS51755">
    <property type="entry name" value="OMPR_PHOB"/>
    <property type="match status" value="1"/>
</dbReference>
<dbReference type="FunFam" id="3.40.50.2300:FF:000001">
    <property type="entry name" value="DNA-binding response regulator PhoB"/>
    <property type="match status" value="1"/>
</dbReference>
<dbReference type="InterPro" id="IPR001789">
    <property type="entry name" value="Sig_transdc_resp-reg_receiver"/>
</dbReference>
<keyword evidence="1 7" id="KW-0597">Phosphoprotein</keyword>
<dbReference type="InterPro" id="IPR011006">
    <property type="entry name" value="CheY-like_superfamily"/>
</dbReference>
<dbReference type="InterPro" id="IPR001867">
    <property type="entry name" value="OmpR/PhoB-type_DNA-bd"/>
</dbReference>